<dbReference type="PROSITE" id="PS50076">
    <property type="entry name" value="DNAJ_2"/>
    <property type="match status" value="1"/>
</dbReference>
<evidence type="ECO:0000256" key="1">
    <source>
        <dbReference type="ARBA" id="ARBA00023186"/>
    </source>
</evidence>
<dbReference type="CDD" id="cd06257">
    <property type="entry name" value="DnaJ"/>
    <property type="match status" value="1"/>
</dbReference>
<reference evidence="4 5" key="1">
    <citation type="submission" date="2024-04" db="EMBL/GenBank/DDBJ databases">
        <title>Draft genome sequence of Thalassolituus maritimus NBRC 116585.</title>
        <authorList>
            <person name="Miyakawa T."/>
            <person name="Kusuya Y."/>
            <person name="Miura T."/>
        </authorList>
    </citation>
    <scope>NUCLEOTIDE SEQUENCE [LARGE SCALE GENOMIC DNA]</scope>
    <source>
        <strain evidence="4 5">5NW40-0001</strain>
    </source>
</reference>
<evidence type="ECO:0000256" key="2">
    <source>
        <dbReference type="SAM" id="Phobius"/>
    </source>
</evidence>
<evidence type="ECO:0000313" key="5">
    <source>
        <dbReference type="Proteomes" id="UP001481413"/>
    </source>
</evidence>
<dbReference type="PANTHER" id="PTHR24074">
    <property type="entry name" value="CO-CHAPERONE PROTEIN DJLA"/>
    <property type="match status" value="1"/>
</dbReference>
<proteinExistence type="predicted"/>
<dbReference type="InterPro" id="IPR036869">
    <property type="entry name" value="J_dom_sf"/>
</dbReference>
<dbReference type="Gene3D" id="1.10.287.110">
    <property type="entry name" value="DnaJ domain"/>
    <property type="match status" value="1"/>
</dbReference>
<dbReference type="InterPro" id="IPR007791">
    <property type="entry name" value="DjlA_N"/>
</dbReference>
<dbReference type="SUPFAM" id="SSF158682">
    <property type="entry name" value="TerB-like"/>
    <property type="match status" value="1"/>
</dbReference>
<keyword evidence="2" id="KW-0472">Membrane</keyword>
<organism evidence="4 5">
    <name type="scientific">Thalassolituus maritimus</name>
    <dbReference type="NCBI Taxonomy" id="484498"/>
    <lineage>
        <taxon>Bacteria</taxon>
        <taxon>Pseudomonadati</taxon>
        <taxon>Pseudomonadota</taxon>
        <taxon>Gammaproteobacteria</taxon>
        <taxon>Oceanospirillales</taxon>
        <taxon>Oceanospirillaceae</taxon>
        <taxon>Thalassolituus</taxon>
    </lineage>
</organism>
<gene>
    <name evidence="4" type="primary">djlA</name>
    <name evidence="4" type="ORF">NBRC116585_22690</name>
</gene>
<dbReference type="NCBIfam" id="NF006948">
    <property type="entry name" value="PRK09430.1"/>
    <property type="match status" value="1"/>
</dbReference>
<feature type="domain" description="J" evidence="3">
    <location>
        <begin position="213"/>
        <end position="281"/>
    </location>
</feature>
<dbReference type="Gene3D" id="1.10.3680.10">
    <property type="entry name" value="TerB-like"/>
    <property type="match status" value="1"/>
</dbReference>
<dbReference type="InterPro" id="IPR029024">
    <property type="entry name" value="TerB-like"/>
</dbReference>
<keyword evidence="2" id="KW-0812">Transmembrane</keyword>
<dbReference type="InterPro" id="IPR050817">
    <property type="entry name" value="DjlA_DnaK_co-chaperone"/>
</dbReference>
<dbReference type="PRINTS" id="PR00625">
    <property type="entry name" value="JDOMAIN"/>
</dbReference>
<name>A0ABQ0A176_9GAMM</name>
<sequence>MKPLSDSNRIWVGKASGAAIGLVTGGPLGLIVGVIAGHLLDRFAEKAKQPPMGPMAQEHLSALFRIMGHLAKADGRVSEAEIKAAERVMEALGMTGERRNLAVRLFSEGKQSSYKLERDLQTLKTSMPVNQYETFFSLLVKVARSEERIARAQRKVLKRVAATFGIPPVKYYWWLYRNDERANWETRARTKDRTFQKTQPRKAELLMPREVRRAYKVLGLSPDVSDDELKQTFRRLMSEHHPDKLSARGVSAAEVERAKSKAQDIQSAYAVIRKYRRSKSM</sequence>
<dbReference type="Pfam" id="PF00226">
    <property type="entry name" value="DnaJ"/>
    <property type="match status" value="1"/>
</dbReference>
<keyword evidence="5" id="KW-1185">Reference proteome</keyword>
<feature type="transmembrane region" description="Helical" evidence="2">
    <location>
        <begin position="20"/>
        <end position="40"/>
    </location>
</feature>
<keyword evidence="1" id="KW-0143">Chaperone</keyword>
<dbReference type="InterPro" id="IPR001623">
    <property type="entry name" value="DnaJ_domain"/>
</dbReference>
<accession>A0ABQ0A176</accession>
<evidence type="ECO:0000313" key="4">
    <source>
        <dbReference type="EMBL" id="GAA6146151.1"/>
    </source>
</evidence>
<dbReference type="RefSeq" id="WP_353295329.1">
    <property type="nucleotide sequence ID" value="NZ_BAABWH010000005.1"/>
</dbReference>
<dbReference type="EMBL" id="BAABWH010000005">
    <property type="protein sequence ID" value="GAA6146151.1"/>
    <property type="molecule type" value="Genomic_DNA"/>
</dbReference>
<dbReference type="CDD" id="cd07316">
    <property type="entry name" value="terB_like_DjlA"/>
    <property type="match status" value="1"/>
</dbReference>
<dbReference type="Proteomes" id="UP001481413">
    <property type="component" value="Unassembled WGS sequence"/>
</dbReference>
<protein>
    <submittedName>
        <fullName evidence="4">Co-chaperone DjlA</fullName>
    </submittedName>
</protein>
<dbReference type="SMART" id="SM00271">
    <property type="entry name" value="DnaJ"/>
    <property type="match status" value="1"/>
</dbReference>
<keyword evidence="2" id="KW-1133">Transmembrane helix</keyword>
<dbReference type="SUPFAM" id="SSF46565">
    <property type="entry name" value="Chaperone J-domain"/>
    <property type="match status" value="1"/>
</dbReference>
<comment type="caution">
    <text evidence="4">The sequence shown here is derived from an EMBL/GenBank/DDBJ whole genome shotgun (WGS) entry which is preliminary data.</text>
</comment>
<evidence type="ECO:0000259" key="3">
    <source>
        <dbReference type="PROSITE" id="PS50076"/>
    </source>
</evidence>
<dbReference type="Pfam" id="PF05099">
    <property type="entry name" value="TerB"/>
    <property type="match status" value="1"/>
</dbReference>